<feature type="transmembrane region" description="Helical" evidence="6">
    <location>
        <begin position="131"/>
        <end position="164"/>
    </location>
</feature>
<dbReference type="InterPro" id="IPR008457">
    <property type="entry name" value="Cu-R_CopD_dom"/>
</dbReference>
<reference evidence="8 9" key="1">
    <citation type="submission" date="2022-06" db="EMBL/GenBank/DDBJ databases">
        <title>Mycolicibacterium sp. CAU 1645 isolated from seawater.</title>
        <authorList>
            <person name="Kim W."/>
        </authorList>
    </citation>
    <scope>NUCLEOTIDE SEQUENCE [LARGE SCALE GENOMIC DNA]</scope>
    <source>
        <strain evidence="8 9">CAU 1645</strain>
    </source>
</reference>
<evidence type="ECO:0000259" key="7">
    <source>
        <dbReference type="Pfam" id="PF05425"/>
    </source>
</evidence>
<evidence type="ECO:0000256" key="2">
    <source>
        <dbReference type="ARBA" id="ARBA00022475"/>
    </source>
</evidence>
<dbReference type="Proteomes" id="UP001651690">
    <property type="component" value="Unassembled WGS sequence"/>
</dbReference>
<dbReference type="PANTHER" id="PTHR34820:SF4">
    <property type="entry name" value="INNER MEMBRANE PROTEIN YEBZ"/>
    <property type="match status" value="1"/>
</dbReference>
<feature type="transmembrane region" description="Helical" evidence="6">
    <location>
        <begin position="221"/>
        <end position="244"/>
    </location>
</feature>
<evidence type="ECO:0000256" key="3">
    <source>
        <dbReference type="ARBA" id="ARBA00022692"/>
    </source>
</evidence>
<accession>A0ABT1MD98</accession>
<evidence type="ECO:0000256" key="1">
    <source>
        <dbReference type="ARBA" id="ARBA00004651"/>
    </source>
</evidence>
<feature type="transmembrane region" description="Helical" evidence="6">
    <location>
        <begin position="250"/>
        <end position="270"/>
    </location>
</feature>
<dbReference type="Pfam" id="PF05425">
    <property type="entry name" value="CopD"/>
    <property type="match status" value="1"/>
</dbReference>
<keyword evidence="3 6" id="KW-0812">Transmembrane</keyword>
<dbReference type="InterPro" id="IPR032694">
    <property type="entry name" value="CopC/D"/>
</dbReference>
<feature type="transmembrane region" description="Helical" evidence="6">
    <location>
        <begin position="176"/>
        <end position="201"/>
    </location>
</feature>
<name>A0ABT1MD98_9MYCO</name>
<comment type="subcellular location">
    <subcellularLocation>
        <location evidence="1">Cell membrane</location>
        <topology evidence="1">Multi-pass membrane protein</topology>
    </subcellularLocation>
</comment>
<organism evidence="8 9">
    <name type="scientific">Mycolicibacterium arenosum</name>
    <dbReference type="NCBI Taxonomy" id="2952157"/>
    <lineage>
        <taxon>Bacteria</taxon>
        <taxon>Bacillati</taxon>
        <taxon>Actinomycetota</taxon>
        <taxon>Actinomycetes</taxon>
        <taxon>Mycobacteriales</taxon>
        <taxon>Mycobacteriaceae</taxon>
        <taxon>Mycolicibacterium</taxon>
    </lineage>
</organism>
<feature type="domain" description="Copper resistance protein D" evidence="7">
    <location>
        <begin position="210"/>
        <end position="310"/>
    </location>
</feature>
<gene>
    <name evidence="8" type="ORF">NM203_26630</name>
</gene>
<keyword evidence="2" id="KW-1003">Cell membrane</keyword>
<keyword evidence="9" id="KW-1185">Reference proteome</keyword>
<protein>
    <submittedName>
        <fullName evidence="8">CopD family protein</fullName>
    </submittedName>
</protein>
<dbReference type="PANTHER" id="PTHR34820">
    <property type="entry name" value="INNER MEMBRANE PROTEIN YEBZ"/>
    <property type="match status" value="1"/>
</dbReference>
<dbReference type="EMBL" id="JANDBD010000013">
    <property type="protein sequence ID" value="MCP9275772.1"/>
    <property type="molecule type" value="Genomic_DNA"/>
</dbReference>
<evidence type="ECO:0000256" key="4">
    <source>
        <dbReference type="ARBA" id="ARBA00022989"/>
    </source>
</evidence>
<evidence type="ECO:0000313" key="8">
    <source>
        <dbReference type="EMBL" id="MCP9275772.1"/>
    </source>
</evidence>
<sequence>MGGATAIVTRWRSAVVATTVVVAATVLAWALAQPQNSLGDSAVRVVADIAAVLTLGLAVVSRFDDPRYREELAARAAGPLVVSAAVWAIAELVRLVVNAARSAGTSVVGLGFGTAVDFATATALGRSGLVCLAAAAVVALVAAFLPRTAAVSVATVGLAALGLASRNLVGHLSASTLGGLAVALHALAAALWCGSLAALVLTVDRRGRWARVLPRFSRMSLACVAVLVACGAVGALVVLASPAALYETGYGRLLTAKVVVTAALIVLAWRNRTMWLPAARTHRASSDVSNLRSRIELAGMGVALVLAAALAVTG</sequence>
<feature type="transmembrane region" description="Helical" evidence="6">
    <location>
        <begin position="42"/>
        <end position="60"/>
    </location>
</feature>
<feature type="transmembrane region" description="Helical" evidence="6">
    <location>
        <begin position="72"/>
        <end position="90"/>
    </location>
</feature>
<keyword evidence="4 6" id="KW-1133">Transmembrane helix</keyword>
<evidence type="ECO:0000313" key="9">
    <source>
        <dbReference type="Proteomes" id="UP001651690"/>
    </source>
</evidence>
<evidence type="ECO:0000256" key="5">
    <source>
        <dbReference type="ARBA" id="ARBA00023136"/>
    </source>
</evidence>
<feature type="transmembrane region" description="Helical" evidence="6">
    <location>
        <begin position="291"/>
        <end position="312"/>
    </location>
</feature>
<comment type="caution">
    <text evidence="8">The sequence shown here is derived from an EMBL/GenBank/DDBJ whole genome shotgun (WGS) entry which is preliminary data.</text>
</comment>
<proteinExistence type="predicted"/>
<keyword evidence="5 6" id="KW-0472">Membrane</keyword>
<evidence type="ECO:0000256" key="6">
    <source>
        <dbReference type="SAM" id="Phobius"/>
    </source>
</evidence>